<keyword evidence="2" id="KW-1185">Reference proteome</keyword>
<dbReference type="Proteomes" id="UP000646827">
    <property type="component" value="Unassembled WGS sequence"/>
</dbReference>
<evidence type="ECO:0008006" key="3">
    <source>
        <dbReference type="Google" id="ProtNLM"/>
    </source>
</evidence>
<dbReference type="PANTHER" id="PTHR24559:SF444">
    <property type="entry name" value="REVERSE TRANSCRIPTASE DOMAIN-CONTAINING PROTEIN"/>
    <property type="match status" value="1"/>
</dbReference>
<dbReference type="EMBL" id="JAEPRB010000027">
    <property type="protein sequence ID" value="KAG2225522.1"/>
    <property type="molecule type" value="Genomic_DNA"/>
</dbReference>
<dbReference type="InterPro" id="IPR043502">
    <property type="entry name" value="DNA/RNA_pol_sf"/>
</dbReference>
<reference evidence="1 2" key="1">
    <citation type="submission" date="2020-12" db="EMBL/GenBank/DDBJ databases">
        <title>Metabolic potential, ecology and presence of endohyphal bacteria is reflected in genomic diversity of Mucoromycotina.</title>
        <authorList>
            <person name="Muszewska A."/>
            <person name="Okrasinska A."/>
            <person name="Steczkiewicz K."/>
            <person name="Drgas O."/>
            <person name="Orlowska M."/>
            <person name="Perlinska-Lenart U."/>
            <person name="Aleksandrzak-Piekarczyk T."/>
            <person name="Szatraj K."/>
            <person name="Zielenkiewicz U."/>
            <person name="Pilsyk S."/>
            <person name="Malc E."/>
            <person name="Mieczkowski P."/>
            <person name="Kruszewska J.S."/>
            <person name="Biernat P."/>
            <person name="Pawlowska J."/>
        </authorList>
    </citation>
    <scope>NUCLEOTIDE SEQUENCE [LARGE SCALE GENOMIC DNA]</scope>
    <source>
        <strain evidence="1 2">CBS 142.35</strain>
    </source>
</reference>
<dbReference type="Gene3D" id="3.30.70.270">
    <property type="match status" value="1"/>
</dbReference>
<dbReference type="InterPro" id="IPR043128">
    <property type="entry name" value="Rev_trsase/Diguanyl_cyclase"/>
</dbReference>
<organism evidence="1 2">
    <name type="scientific">Circinella minor</name>
    <dbReference type="NCBI Taxonomy" id="1195481"/>
    <lineage>
        <taxon>Eukaryota</taxon>
        <taxon>Fungi</taxon>
        <taxon>Fungi incertae sedis</taxon>
        <taxon>Mucoromycota</taxon>
        <taxon>Mucoromycotina</taxon>
        <taxon>Mucoromycetes</taxon>
        <taxon>Mucorales</taxon>
        <taxon>Lichtheimiaceae</taxon>
        <taxon>Circinella</taxon>
    </lineage>
</organism>
<dbReference type="SUPFAM" id="SSF56672">
    <property type="entry name" value="DNA/RNA polymerases"/>
    <property type="match status" value="1"/>
</dbReference>
<evidence type="ECO:0000313" key="1">
    <source>
        <dbReference type="EMBL" id="KAG2225522.1"/>
    </source>
</evidence>
<accession>A0A8H7SC40</accession>
<dbReference type="OrthoDB" id="2442328at2759"/>
<dbReference type="CDD" id="cd01647">
    <property type="entry name" value="RT_LTR"/>
    <property type="match status" value="1"/>
</dbReference>
<gene>
    <name evidence="1" type="ORF">INT45_010349</name>
</gene>
<dbReference type="AlphaFoldDB" id="A0A8H7SC40"/>
<protein>
    <recommendedName>
        <fullName evidence="3">Reverse transcriptase domain-containing protein</fullName>
    </recommendedName>
</protein>
<name>A0A8H7SC40_9FUNG</name>
<comment type="caution">
    <text evidence="1">The sequence shown here is derived from an EMBL/GenBank/DDBJ whole genome shotgun (WGS) entry which is preliminary data.</text>
</comment>
<sequence>MVQAVKYLGESGLRYIFVITQANKSGDSAQERVPSDRGFGHIIDTVDEKPVSPPSYKMPSLELDELLRQLNEYLNCVWRFQVHHHREVPYYFFKKVGVKMRMCVNYRATNKKTILIDAPLPRIDMCLKCLEGAKYFSSLNLRSGYHQIKNRESNILKTEFNTRLLLPVFMEGAPVIYWIDVDDGLIFSDSWDKHQEHIKMVLDKLRDNQLYVNYKKCEFGK</sequence>
<evidence type="ECO:0000313" key="2">
    <source>
        <dbReference type="Proteomes" id="UP000646827"/>
    </source>
</evidence>
<dbReference type="InterPro" id="IPR053134">
    <property type="entry name" value="RNA-dir_DNA_polymerase"/>
</dbReference>
<dbReference type="PANTHER" id="PTHR24559">
    <property type="entry name" value="TRANSPOSON TY3-I GAG-POL POLYPROTEIN"/>
    <property type="match status" value="1"/>
</dbReference>
<proteinExistence type="predicted"/>